<gene>
    <name evidence="4" type="ORF">DSTB1V02_LOCUS10764</name>
</gene>
<dbReference type="PANTHER" id="PTHR13720">
    <property type="entry name" value="WD-40 REPEAT PROTEIN"/>
    <property type="match status" value="1"/>
</dbReference>
<dbReference type="InterPro" id="IPR001680">
    <property type="entry name" value="WD40_rpt"/>
</dbReference>
<dbReference type="PANTHER" id="PTHR13720:SF55">
    <property type="entry name" value="ECHINODERM MICROTUBULE-ASSOCIATED PROTEIN-LIKE CG42247"/>
    <property type="match status" value="1"/>
</dbReference>
<evidence type="ECO:0000256" key="2">
    <source>
        <dbReference type="ARBA" id="ARBA00022737"/>
    </source>
</evidence>
<dbReference type="SUPFAM" id="SSF101908">
    <property type="entry name" value="Putative isomerase YbhE"/>
    <property type="match status" value="1"/>
</dbReference>
<evidence type="ECO:0000256" key="1">
    <source>
        <dbReference type="ARBA" id="ARBA00022574"/>
    </source>
</evidence>
<dbReference type="EMBL" id="CAJPEV010003203">
    <property type="protein sequence ID" value="CAG0899202.1"/>
    <property type="molecule type" value="Genomic_DNA"/>
</dbReference>
<keyword evidence="2" id="KW-0677">Repeat</keyword>
<evidence type="ECO:0000256" key="3">
    <source>
        <dbReference type="SAM" id="MobiDB-lite"/>
    </source>
</evidence>
<dbReference type="GO" id="GO:0008017">
    <property type="term" value="F:microtubule binding"/>
    <property type="evidence" value="ECO:0007669"/>
    <property type="project" value="TreeGrafter"/>
</dbReference>
<feature type="region of interest" description="Disordered" evidence="3">
    <location>
        <begin position="173"/>
        <end position="194"/>
    </location>
</feature>
<dbReference type="InterPro" id="IPR015943">
    <property type="entry name" value="WD40/YVTN_repeat-like_dom_sf"/>
</dbReference>
<proteinExistence type="predicted"/>
<dbReference type="Pfam" id="PF00400">
    <property type="entry name" value="WD40"/>
    <property type="match status" value="2"/>
</dbReference>
<dbReference type="AlphaFoldDB" id="A0A7R9FQ70"/>
<sequence>MARYEADFSPTLVDYEHLIAAFAASPIVCLEIPVFNKSPFSSSARGASAVQVHSECSCAAWNEDGSLLAVGSITGHVTVLRGEDGRLVDTFVGGGSHVTCASFSPDGSQLSLGVGTGNVYIYRVDRAGNAFRRGTVLNVSLNPERLDWSTDSRYIRTQSQDDVVTVALTGGKAGTSDMRTSANERIDKSPVLSS</sequence>
<evidence type="ECO:0000313" key="4">
    <source>
        <dbReference type="EMBL" id="CAD7250995.1"/>
    </source>
</evidence>
<reference evidence="4" key="1">
    <citation type="submission" date="2020-11" db="EMBL/GenBank/DDBJ databases">
        <authorList>
            <person name="Tran Van P."/>
        </authorList>
    </citation>
    <scope>NUCLEOTIDE SEQUENCE</scope>
</reference>
<keyword evidence="5" id="KW-1185">Reference proteome</keyword>
<keyword evidence="1" id="KW-0853">WD repeat</keyword>
<protein>
    <recommendedName>
        <fullName evidence="6">Anaphase-promoting complex subunit 4 WD40 domain-containing protein</fullName>
    </recommendedName>
</protein>
<dbReference type="SMART" id="SM00320">
    <property type="entry name" value="WD40"/>
    <property type="match status" value="2"/>
</dbReference>
<dbReference type="Proteomes" id="UP000677054">
    <property type="component" value="Unassembled WGS sequence"/>
</dbReference>
<dbReference type="InterPro" id="IPR050630">
    <property type="entry name" value="WD_repeat_EMAP"/>
</dbReference>
<dbReference type="Gene3D" id="2.130.10.10">
    <property type="entry name" value="YVTN repeat-like/Quinoprotein amine dehydrogenase"/>
    <property type="match status" value="1"/>
</dbReference>
<dbReference type="GO" id="GO:0000226">
    <property type="term" value="P:microtubule cytoskeleton organization"/>
    <property type="evidence" value="ECO:0007669"/>
    <property type="project" value="TreeGrafter"/>
</dbReference>
<dbReference type="OrthoDB" id="6365783at2759"/>
<dbReference type="EMBL" id="LR902720">
    <property type="protein sequence ID" value="CAD7250995.1"/>
    <property type="molecule type" value="Genomic_DNA"/>
</dbReference>
<name>A0A7R9FQ70_9CRUS</name>
<evidence type="ECO:0000313" key="5">
    <source>
        <dbReference type="Proteomes" id="UP000677054"/>
    </source>
</evidence>
<evidence type="ECO:0008006" key="6">
    <source>
        <dbReference type="Google" id="ProtNLM"/>
    </source>
</evidence>
<dbReference type="GO" id="GO:0072686">
    <property type="term" value="C:mitotic spindle"/>
    <property type="evidence" value="ECO:0007669"/>
    <property type="project" value="TreeGrafter"/>
</dbReference>
<organism evidence="4">
    <name type="scientific">Darwinula stevensoni</name>
    <dbReference type="NCBI Taxonomy" id="69355"/>
    <lineage>
        <taxon>Eukaryota</taxon>
        <taxon>Metazoa</taxon>
        <taxon>Ecdysozoa</taxon>
        <taxon>Arthropoda</taxon>
        <taxon>Crustacea</taxon>
        <taxon>Oligostraca</taxon>
        <taxon>Ostracoda</taxon>
        <taxon>Podocopa</taxon>
        <taxon>Podocopida</taxon>
        <taxon>Darwinulocopina</taxon>
        <taxon>Darwinuloidea</taxon>
        <taxon>Darwinulidae</taxon>
        <taxon>Darwinula</taxon>
    </lineage>
</organism>
<accession>A0A7R9FQ70</accession>